<dbReference type="Pfam" id="PF13392">
    <property type="entry name" value="HNH_3"/>
    <property type="match status" value="1"/>
</dbReference>
<sequence length="137" mass="15593">MISQGSLSIGYFRVCSGYQKYMVHHLVALTFCLKEQGKDYVNHIDGNPTNNKASNLEWCTQKENMQHAIHLELWNGYKCIVKQISDNGVTQEFLSLKETERATGIKSQNIGAVCRNIVSQAGGYHWKYVNTIIHNKD</sequence>
<dbReference type="InterPro" id="IPR044925">
    <property type="entry name" value="His-Me_finger_sf"/>
</dbReference>
<dbReference type="Gene3D" id="3.90.75.20">
    <property type="match status" value="1"/>
</dbReference>
<comment type="caution">
    <text evidence="2">The sequence shown here is derived from an EMBL/GenBank/DDBJ whole genome shotgun (WGS) entry which is preliminary data.</text>
</comment>
<reference evidence="2" key="1">
    <citation type="submission" date="2021-06" db="EMBL/GenBank/DDBJ databases">
        <authorList>
            <person name="Kallberg Y."/>
            <person name="Tangrot J."/>
            <person name="Rosling A."/>
        </authorList>
    </citation>
    <scope>NUCLEOTIDE SEQUENCE</scope>
    <source>
        <strain evidence="2">AZ414A</strain>
    </source>
</reference>
<dbReference type="SUPFAM" id="SSF64496">
    <property type="entry name" value="DNA-binding domain of intron-encoded endonucleases"/>
    <property type="match status" value="1"/>
</dbReference>
<dbReference type="OrthoDB" id="447635at2759"/>
<organism evidence="2 3">
    <name type="scientific">Diversispora eburnea</name>
    <dbReference type="NCBI Taxonomy" id="1213867"/>
    <lineage>
        <taxon>Eukaryota</taxon>
        <taxon>Fungi</taxon>
        <taxon>Fungi incertae sedis</taxon>
        <taxon>Mucoromycota</taxon>
        <taxon>Glomeromycotina</taxon>
        <taxon>Glomeromycetes</taxon>
        <taxon>Diversisporales</taxon>
        <taxon>Diversisporaceae</taxon>
        <taxon>Diversispora</taxon>
    </lineage>
</organism>
<dbReference type="InterPro" id="IPR003615">
    <property type="entry name" value="HNH_nuc"/>
</dbReference>
<dbReference type="EMBL" id="CAJVPK010002688">
    <property type="protein sequence ID" value="CAG8616854.1"/>
    <property type="molecule type" value="Genomic_DNA"/>
</dbReference>
<keyword evidence="3" id="KW-1185">Reference proteome</keyword>
<name>A0A9N9GPL0_9GLOM</name>
<feature type="domain" description="HNH nuclease" evidence="1">
    <location>
        <begin position="40"/>
        <end position="66"/>
    </location>
</feature>
<dbReference type="Gene3D" id="1.10.10.10">
    <property type="entry name" value="Winged helix-like DNA-binding domain superfamily/Winged helix DNA-binding domain"/>
    <property type="match status" value="1"/>
</dbReference>
<dbReference type="AlphaFoldDB" id="A0A9N9GPL0"/>
<proteinExistence type="predicted"/>
<dbReference type="Proteomes" id="UP000789706">
    <property type="component" value="Unassembled WGS sequence"/>
</dbReference>
<evidence type="ECO:0000259" key="1">
    <source>
        <dbReference type="Pfam" id="PF13392"/>
    </source>
</evidence>
<evidence type="ECO:0000313" key="2">
    <source>
        <dbReference type="EMBL" id="CAG8616854.1"/>
    </source>
</evidence>
<gene>
    <name evidence="2" type="ORF">DEBURN_LOCUS10204</name>
</gene>
<accession>A0A9N9GPL0</accession>
<evidence type="ECO:0000313" key="3">
    <source>
        <dbReference type="Proteomes" id="UP000789706"/>
    </source>
</evidence>
<dbReference type="InterPro" id="IPR036388">
    <property type="entry name" value="WH-like_DNA-bd_sf"/>
</dbReference>
<dbReference type="SUPFAM" id="SSF54060">
    <property type="entry name" value="His-Me finger endonucleases"/>
    <property type="match status" value="1"/>
</dbReference>
<protein>
    <submittedName>
        <fullName evidence="2">808_t:CDS:1</fullName>
    </submittedName>
</protein>